<evidence type="ECO:0000256" key="1">
    <source>
        <dbReference type="ARBA" id="ARBA00006962"/>
    </source>
</evidence>
<dbReference type="GO" id="GO:0008194">
    <property type="term" value="F:UDP-glycosyltransferase activity"/>
    <property type="evidence" value="ECO:0007669"/>
    <property type="project" value="InterPro"/>
</dbReference>
<dbReference type="OrthoDB" id="6620093at2"/>
<dbReference type="Pfam" id="PF21036">
    <property type="entry name" value="EryCIII-like_N"/>
    <property type="match status" value="1"/>
</dbReference>
<proteinExistence type="inferred from homology"/>
<dbReference type="RefSeq" id="WP_149433110.1">
    <property type="nucleotide sequence ID" value="NZ_VLNY01000024.1"/>
</dbReference>
<gene>
    <name evidence="6" type="ORF">FOY51_25645</name>
</gene>
<dbReference type="SUPFAM" id="SSF53756">
    <property type="entry name" value="UDP-Glycosyltransferase/glycogen phosphorylase"/>
    <property type="match status" value="1"/>
</dbReference>
<reference evidence="6 7" key="1">
    <citation type="submission" date="2019-07" db="EMBL/GenBank/DDBJ databases">
        <title>Rhodococcus cavernicolus sp. nov., isolated from a cave.</title>
        <authorList>
            <person name="Lee S.D."/>
        </authorList>
    </citation>
    <scope>NUCLEOTIDE SEQUENCE [LARGE SCALE GENOMIC DNA]</scope>
    <source>
        <strain evidence="6 7">C1-24</strain>
    </source>
</reference>
<dbReference type="Proteomes" id="UP000322244">
    <property type="component" value="Unassembled WGS sequence"/>
</dbReference>
<dbReference type="CDD" id="cd03784">
    <property type="entry name" value="GT1_Gtf-like"/>
    <property type="match status" value="1"/>
</dbReference>
<protein>
    <submittedName>
        <fullName evidence="6">DUF1205 domain-containing protein</fullName>
    </submittedName>
</protein>
<organism evidence="6 7">
    <name type="scientific">Antrihabitans cavernicola</name>
    <dbReference type="NCBI Taxonomy" id="2495913"/>
    <lineage>
        <taxon>Bacteria</taxon>
        <taxon>Bacillati</taxon>
        <taxon>Actinomycetota</taxon>
        <taxon>Actinomycetes</taxon>
        <taxon>Mycobacteriales</taxon>
        <taxon>Nocardiaceae</taxon>
        <taxon>Antrihabitans</taxon>
    </lineage>
</organism>
<evidence type="ECO:0000259" key="5">
    <source>
        <dbReference type="Pfam" id="PF21036"/>
    </source>
</evidence>
<dbReference type="Gene3D" id="3.40.50.2000">
    <property type="entry name" value="Glycogen Phosphorylase B"/>
    <property type="match status" value="2"/>
</dbReference>
<evidence type="ECO:0000313" key="7">
    <source>
        <dbReference type="Proteomes" id="UP000322244"/>
    </source>
</evidence>
<name>A0A5A7S3B7_9NOCA</name>
<dbReference type="GO" id="GO:0017000">
    <property type="term" value="P:antibiotic biosynthetic process"/>
    <property type="evidence" value="ECO:0007669"/>
    <property type="project" value="UniProtKB-ARBA"/>
</dbReference>
<comment type="similarity">
    <text evidence="1">Belongs to the glycosyltransferase 28 family.</text>
</comment>
<dbReference type="AlphaFoldDB" id="A0A5A7S3B7"/>
<dbReference type="Pfam" id="PF06722">
    <property type="entry name" value="EryCIII-like_C"/>
    <property type="match status" value="1"/>
</dbReference>
<keyword evidence="3" id="KW-0808">Transferase</keyword>
<dbReference type="InterPro" id="IPR010610">
    <property type="entry name" value="EryCIII-like_C"/>
</dbReference>
<dbReference type="PANTHER" id="PTHR48050">
    <property type="entry name" value="STEROL 3-BETA-GLUCOSYLTRANSFERASE"/>
    <property type="match status" value="1"/>
</dbReference>
<dbReference type="PANTHER" id="PTHR48050:SF13">
    <property type="entry name" value="STEROL 3-BETA-GLUCOSYLTRANSFERASE UGT80A2"/>
    <property type="match status" value="1"/>
</dbReference>
<accession>A0A5A7S3B7</accession>
<dbReference type="InterPro" id="IPR002213">
    <property type="entry name" value="UDP_glucos_trans"/>
</dbReference>
<keyword evidence="2" id="KW-0328">Glycosyltransferase</keyword>
<comment type="caution">
    <text evidence="6">The sequence shown here is derived from an EMBL/GenBank/DDBJ whole genome shotgun (WGS) entry which is preliminary data.</text>
</comment>
<evidence type="ECO:0000256" key="2">
    <source>
        <dbReference type="ARBA" id="ARBA00022676"/>
    </source>
</evidence>
<dbReference type="EMBL" id="VLNY01000024">
    <property type="protein sequence ID" value="KAA0017025.1"/>
    <property type="molecule type" value="Genomic_DNA"/>
</dbReference>
<dbReference type="GO" id="GO:0016758">
    <property type="term" value="F:hexosyltransferase activity"/>
    <property type="evidence" value="ECO:0007669"/>
    <property type="project" value="UniProtKB-ARBA"/>
</dbReference>
<evidence type="ECO:0000259" key="4">
    <source>
        <dbReference type="Pfam" id="PF06722"/>
    </source>
</evidence>
<evidence type="ECO:0000256" key="3">
    <source>
        <dbReference type="ARBA" id="ARBA00022679"/>
    </source>
</evidence>
<feature type="domain" description="Erythromycin biosynthesis protein CIII-like N-terminal" evidence="5">
    <location>
        <begin position="92"/>
        <end position="213"/>
    </location>
</feature>
<feature type="domain" description="Erythromycin biosynthesis protein CIII-like C-terminal" evidence="4">
    <location>
        <begin position="229"/>
        <end position="365"/>
    </location>
</feature>
<dbReference type="InterPro" id="IPR048284">
    <property type="entry name" value="EryCIII-like_N"/>
</dbReference>
<keyword evidence="7" id="KW-1185">Reference proteome</keyword>
<evidence type="ECO:0000313" key="6">
    <source>
        <dbReference type="EMBL" id="KAA0017025.1"/>
    </source>
</evidence>
<dbReference type="InterPro" id="IPR050426">
    <property type="entry name" value="Glycosyltransferase_28"/>
</dbReference>
<sequence length="370" mass="38515">MRVLIVALPLIGHLFPMMPLAVELASSGHDVRIATGGDAVLARDSGIAVEDIWPLPRSNFGGAAVRALALHPQRALRGMRGIADPQAAGRVFAVVNRPMIEPVFALARRFAPDVIVHEPYAAAGAIAAARLGIASVLHNIALIDGAALLEQILLRLGARAAPAQAFAATLSIAPPSMLTVPGLPMRYAPYSSPGSTAPPWLHESATRPRILVTRSTMLGDGPNAMLDSVLRAAPQVDAEIVIVRPNDPIVNATRLPANVRTVGWIPLYSVLHSCTAILTHGGAGSVYEGLRAGIPQLATPAPGDRAWTAALVQQRGVGLSVPARKITATHLSSLISDPTMVSAAREVAAEIAAMPSVEQVAAMLTAQIAS</sequence>